<name>A0A1H6IUU7_RUMFL</name>
<gene>
    <name evidence="2" type="ORF">SAMN02910265_01192</name>
</gene>
<dbReference type="Proteomes" id="UP000183190">
    <property type="component" value="Unassembled WGS sequence"/>
</dbReference>
<dbReference type="RefSeq" id="WP_074715320.1">
    <property type="nucleotide sequence ID" value="NZ_FNWV01000003.1"/>
</dbReference>
<dbReference type="EMBL" id="FNWV01000003">
    <property type="protein sequence ID" value="SEH51837.1"/>
    <property type="molecule type" value="Genomic_DNA"/>
</dbReference>
<dbReference type="OrthoDB" id="1822186at2"/>
<protein>
    <recommendedName>
        <fullName evidence="4">Lipocalin-like domain-containing protein</fullName>
    </recommendedName>
</protein>
<accession>A0A1H6IUU7</accession>
<dbReference type="AlphaFoldDB" id="A0A1H6IUU7"/>
<feature type="signal peptide" evidence="1">
    <location>
        <begin position="1"/>
        <end position="25"/>
    </location>
</feature>
<organism evidence="2 3">
    <name type="scientific">Ruminococcus flavefaciens</name>
    <dbReference type="NCBI Taxonomy" id="1265"/>
    <lineage>
        <taxon>Bacteria</taxon>
        <taxon>Bacillati</taxon>
        <taxon>Bacillota</taxon>
        <taxon>Clostridia</taxon>
        <taxon>Eubacteriales</taxon>
        <taxon>Oscillospiraceae</taxon>
        <taxon>Ruminococcus</taxon>
    </lineage>
</organism>
<evidence type="ECO:0000313" key="2">
    <source>
        <dbReference type="EMBL" id="SEH51837.1"/>
    </source>
</evidence>
<feature type="chain" id="PRO_5038597114" description="Lipocalin-like domain-containing protein" evidence="1">
    <location>
        <begin position="26"/>
        <end position="151"/>
    </location>
</feature>
<evidence type="ECO:0000256" key="1">
    <source>
        <dbReference type="SAM" id="SignalP"/>
    </source>
</evidence>
<evidence type="ECO:0000313" key="3">
    <source>
        <dbReference type="Proteomes" id="UP000183190"/>
    </source>
</evidence>
<proteinExistence type="predicted"/>
<sequence>MKKIFCGISAAALILCCFASCGSHTVPNDGVKVSAVSVNNRSAVDIAKEITGRWETTLELLDEEEVKPTYKRYEFLEDGSGTYYEPDGNAQQISWSVTADGGMKLIYDDNGEISELYDFIGCDMVTSKDTPEGKREIHIAKVPVFTVDEKN</sequence>
<reference evidence="2 3" key="1">
    <citation type="submission" date="2016-10" db="EMBL/GenBank/DDBJ databases">
        <authorList>
            <person name="de Groot N.N."/>
        </authorList>
    </citation>
    <scope>NUCLEOTIDE SEQUENCE [LARGE SCALE GENOMIC DNA]</scope>
    <source>
        <strain evidence="2 3">YAD2003</strain>
    </source>
</reference>
<evidence type="ECO:0008006" key="4">
    <source>
        <dbReference type="Google" id="ProtNLM"/>
    </source>
</evidence>
<keyword evidence="1" id="KW-0732">Signal</keyword>